<name>A0AAI9XBD5_PENTH</name>
<comment type="caution">
    <text evidence="1">The sequence shown here is derived from an EMBL/GenBank/DDBJ whole genome shotgun (WGS) entry which is preliminary data.</text>
</comment>
<dbReference type="EMBL" id="LACB01000070">
    <property type="protein sequence ID" value="KAJ9489928.1"/>
    <property type="molecule type" value="Genomic_DNA"/>
</dbReference>
<protein>
    <submittedName>
        <fullName evidence="1">Uncharacterized protein</fullName>
    </submittedName>
</protein>
<organism evidence="1 2">
    <name type="scientific">Penicillium thymicola</name>
    <dbReference type="NCBI Taxonomy" id="293382"/>
    <lineage>
        <taxon>Eukaryota</taxon>
        <taxon>Fungi</taxon>
        <taxon>Dikarya</taxon>
        <taxon>Ascomycota</taxon>
        <taxon>Pezizomycotina</taxon>
        <taxon>Eurotiomycetes</taxon>
        <taxon>Eurotiomycetidae</taxon>
        <taxon>Eurotiales</taxon>
        <taxon>Aspergillaceae</taxon>
        <taxon>Penicillium</taxon>
    </lineage>
</organism>
<dbReference type="Proteomes" id="UP001227192">
    <property type="component" value="Unassembled WGS sequence"/>
</dbReference>
<sequence length="245" mass="26800">MTTSNLGSHFILPALTMESAHGISINIYGRGDAKLGDGPSHMGIAIYKHGSSTCEMHHIRNPTDEDFVYDPRPQPLEDPVLKGRCELASLSSEQSEQAVSLLSAFGNSESNIPEFGVGNCQDWVASAAGMLENAGVVSSGEGSFWKNMINSSSEEMKNECLRAGKTWIDGPESTYEREPDAKFVDRERDTVKPVGKLAQNDLFRARMQSLLGAKGDGESDIDKTPVERPFYVSSPFFSKMAERND</sequence>
<evidence type="ECO:0000313" key="2">
    <source>
        <dbReference type="Proteomes" id="UP001227192"/>
    </source>
</evidence>
<dbReference type="AlphaFoldDB" id="A0AAI9XBD5"/>
<keyword evidence="2" id="KW-1185">Reference proteome</keyword>
<accession>A0AAI9XBD5</accession>
<gene>
    <name evidence="1" type="ORF">VN97_g3341</name>
</gene>
<reference evidence="1" key="2">
    <citation type="journal article" date="2016" name="Fungal Biol.">
        <title>Ochratoxin A production by Penicillium thymicola.</title>
        <authorList>
            <person name="Nguyen H.D.T."/>
            <person name="McMullin D.R."/>
            <person name="Ponomareva E."/>
            <person name="Riley R."/>
            <person name="Pomraning K.R."/>
            <person name="Baker S.E."/>
            <person name="Seifert K.A."/>
        </authorList>
    </citation>
    <scope>NUCLEOTIDE SEQUENCE</scope>
    <source>
        <strain evidence="1">DAOM 180753</strain>
    </source>
</reference>
<proteinExistence type="predicted"/>
<reference evidence="1" key="1">
    <citation type="submission" date="2015-06" db="EMBL/GenBank/DDBJ databases">
        <authorList>
            <person name="Nguyen H."/>
        </authorList>
    </citation>
    <scope>NUCLEOTIDE SEQUENCE</scope>
    <source>
        <strain evidence="1">DAOM 180753</strain>
    </source>
</reference>
<evidence type="ECO:0000313" key="1">
    <source>
        <dbReference type="EMBL" id="KAJ9489928.1"/>
    </source>
</evidence>